<dbReference type="PANTHER" id="PTHR47019:SF1">
    <property type="entry name" value="LIPID II FLIPPASE MURJ"/>
    <property type="match status" value="1"/>
</dbReference>
<proteinExistence type="inferred from homology"/>
<feature type="transmembrane region" description="Helical" evidence="10">
    <location>
        <begin position="218"/>
        <end position="240"/>
    </location>
</feature>
<feature type="transmembrane region" description="Helical" evidence="10">
    <location>
        <begin position="179"/>
        <end position="197"/>
    </location>
</feature>
<evidence type="ECO:0000256" key="1">
    <source>
        <dbReference type="ARBA" id="ARBA00004651"/>
    </source>
</evidence>
<dbReference type="PANTHER" id="PTHR47019">
    <property type="entry name" value="LIPID II FLIPPASE MURJ"/>
    <property type="match status" value="1"/>
</dbReference>
<feature type="transmembrane region" description="Helical" evidence="10">
    <location>
        <begin position="348"/>
        <end position="366"/>
    </location>
</feature>
<keyword evidence="5" id="KW-0573">Peptidoglycan synthesis</keyword>
<evidence type="ECO:0000256" key="3">
    <source>
        <dbReference type="ARBA" id="ARBA00022692"/>
    </source>
</evidence>
<evidence type="ECO:0000256" key="5">
    <source>
        <dbReference type="ARBA" id="ARBA00022984"/>
    </source>
</evidence>
<organism evidence="11 12">
    <name type="scientific">Candidatus Lambdaproteobacteria bacterium RIFOXYD2_FULL_50_16</name>
    <dbReference type="NCBI Taxonomy" id="1817772"/>
    <lineage>
        <taxon>Bacteria</taxon>
        <taxon>Pseudomonadati</taxon>
        <taxon>Pseudomonadota</taxon>
        <taxon>Candidatus Lambdaproteobacteria</taxon>
    </lineage>
</organism>
<dbReference type="Proteomes" id="UP000178449">
    <property type="component" value="Unassembled WGS sequence"/>
</dbReference>
<evidence type="ECO:0000256" key="6">
    <source>
        <dbReference type="ARBA" id="ARBA00022989"/>
    </source>
</evidence>
<evidence type="ECO:0000256" key="10">
    <source>
        <dbReference type="SAM" id="Phobius"/>
    </source>
</evidence>
<feature type="transmembrane region" description="Helical" evidence="10">
    <location>
        <begin position="304"/>
        <end position="328"/>
    </location>
</feature>
<keyword evidence="4" id="KW-0133">Cell shape</keyword>
<feature type="transmembrane region" description="Helical" evidence="10">
    <location>
        <begin position="87"/>
        <end position="105"/>
    </location>
</feature>
<feature type="transmembrane region" description="Helical" evidence="10">
    <location>
        <begin position="156"/>
        <end position="173"/>
    </location>
</feature>
<reference evidence="11 12" key="1">
    <citation type="journal article" date="2016" name="Nat. Commun.">
        <title>Thousands of microbial genomes shed light on interconnected biogeochemical processes in an aquifer system.</title>
        <authorList>
            <person name="Anantharaman K."/>
            <person name="Brown C.T."/>
            <person name="Hug L.A."/>
            <person name="Sharon I."/>
            <person name="Castelle C.J."/>
            <person name="Probst A.J."/>
            <person name="Thomas B.C."/>
            <person name="Singh A."/>
            <person name="Wilkins M.J."/>
            <person name="Karaoz U."/>
            <person name="Brodie E.L."/>
            <person name="Williams K.H."/>
            <person name="Hubbard S.S."/>
            <person name="Banfield J.F."/>
        </authorList>
    </citation>
    <scope>NUCLEOTIDE SEQUENCE [LARGE SCALE GENOMIC DNA]</scope>
</reference>
<evidence type="ECO:0000256" key="4">
    <source>
        <dbReference type="ARBA" id="ARBA00022960"/>
    </source>
</evidence>
<evidence type="ECO:0000256" key="8">
    <source>
        <dbReference type="ARBA" id="ARBA00060041"/>
    </source>
</evidence>
<dbReference type="InterPro" id="IPR051050">
    <property type="entry name" value="Lipid_II_flippase_MurJ/MviN"/>
</dbReference>
<dbReference type="GO" id="GO:0008360">
    <property type="term" value="P:regulation of cell shape"/>
    <property type="evidence" value="ECO:0007669"/>
    <property type="project" value="UniProtKB-KW"/>
</dbReference>
<dbReference type="GO" id="GO:0015648">
    <property type="term" value="F:lipid-linked peptidoglycan transporter activity"/>
    <property type="evidence" value="ECO:0007669"/>
    <property type="project" value="TreeGrafter"/>
</dbReference>
<dbReference type="AlphaFoldDB" id="A0A1F6GB39"/>
<comment type="function">
    <text evidence="8">Involved in peptidoglycan biosynthesis. Transports lipid-linked peptidoglycan precursors from the inner to the outer leaflet of the cytoplasmic membrane.</text>
</comment>
<dbReference type="GO" id="GO:0005886">
    <property type="term" value="C:plasma membrane"/>
    <property type="evidence" value="ECO:0007669"/>
    <property type="project" value="UniProtKB-SubCell"/>
</dbReference>
<keyword evidence="6 10" id="KW-1133">Transmembrane helix</keyword>
<gene>
    <name evidence="11" type="ORF">A2527_07365</name>
</gene>
<evidence type="ECO:0008006" key="13">
    <source>
        <dbReference type="Google" id="ProtNLM"/>
    </source>
</evidence>
<feature type="transmembrane region" description="Helical" evidence="10">
    <location>
        <begin position="40"/>
        <end position="58"/>
    </location>
</feature>
<feature type="transmembrane region" description="Helical" evidence="10">
    <location>
        <begin position="7"/>
        <end position="28"/>
    </location>
</feature>
<name>A0A1F6GB39_9PROT</name>
<keyword evidence="3 10" id="KW-0812">Transmembrane</keyword>
<sequence>MSAKKGFFKLVGISFISYPLSFFNQILLSYYFGATAEMDAYWVSMAAINLLVVFMAPARDAMIPLFFSAYAADKTAGERYFGAKLNLMLLFCLASTGLALLWPQGIASLVISPGQEAILEQVGRFMVLLSPLIFLMPLAEVMGSLLISFKRYLFQHLGRIFGTLGSITALVLLAERWGIFALVAGALGGWLLLWGLQIKELNKIGFHFYLTAKPRAEAAFVAMGSSLIVGHLLSNLYLVYANRALTFFGPGWVSSYQYGMSLSQIPQNILVVALITVLWPKILDQVEAQDWSGIYQLTLRSARHLSLVLVGISVLCWVFSRPVIYLIYARGAFDDRALELTDLCFRALSVAIIPAGLTTLFSRILVTLKLAKAHFWASLANGLSGVTFLWLALYFQRVDWAVYHMTVATSLNLCLSTVLLLGALKNQQSWADWGRGMYWLARLLLAALVVWYLFPLIPIELENKFLVTFGLAWQSLAALALFGALVLGLKVVQFKEIRELLGKGTP</sequence>
<feature type="transmembrane region" description="Helical" evidence="10">
    <location>
        <begin position="401"/>
        <end position="424"/>
    </location>
</feature>
<comment type="subcellular location">
    <subcellularLocation>
        <location evidence="1">Cell membrane</location>
        <topology evidence="1">Multi-pass membrane protein</topology>
    </subcellularLocation>
</comment>
<protein>
    <recommendedName>
        <fullName evidence="13">Polysaccharide biosynthesis protein C-terminal domain-containing protein</fullName>
    </recommendedName>
</protein>
<dbReference type="Pfam" id="PF03023">
    <property type="entry name" value="MurJ"/>
    <property type="match status" value="1"/>
</dbReference>
<dbReference type="GO" id="GO:0009252">
    <property type="term" value="P:peptidoglycan biosynthetic process"/>
    <property type="evidence" value="ECO:0007669"/>
    <property type="project" value="UniProtKB-KW"/>
</dbReference>
<comment type="similarity">
    <text evidence="9">Belongs to the MurJ/MviN family.</text>
</comment>
<dbReference type="EMBL" id="MFNE01000024">
    <property type="protein sequence ID" value="OGG95332.1"/>
    <property type="molecule type" value="Genomic_DNA"/>
</dbReference>
<keyword evidence="2" id="KW-1003">Cell membrane</keyword>
<dbReference type="GO" id="GO:0034204">
    <property type="term" value="P:lipid translocation"/>
    <property type="evidence" value="ECO:0007669"/>
    <property type="project" value="TreeGrafter"/>
</dbReference>
<dbReference type="PRINTS" id="PR01806">
    <property type="entry name" value="VIRFACTRMVIN"/>
</dbReference>
<evidence type="ECO:0000256" key="9">
    <source>
        <dbReference type="ARBA" id="ARBA00061532"/>
    </source>
</evidence>
<comment type="caution">
    <text evidence="11">The sequence shown here is derived from an EMBL/GenBank/DDBJ whole genome shotgun (WGS) entry which is preliminary data.</text>
</comment>
<dbReference type="STRING" id="1817772.A2527_07365"/>
<feature type="transmembrane region" description="Helical" evidence="10">
    <location>
        <begin position="436"/>
        <end position="454"/>
    </location>
</feature>
<accession>A0A1F6GB39</accession>
<evidence type="ECO:0000313" key="11">
    <source>
        <dbReference type="EMBL" id="OGG95332.1"/>
    </source>
</evidence>
<evidence type="ECO:0000256" key="7">
    <source>
        <dbReference type="ARBA" id="ARBA00023136"/>
    </source>
</evidence>
<feature type="transmembrane region" description="Helical" evidence="10">
    <location>
        <begin position="373"/>
        <end position="395"/>
    </location>
</feature>
<keyword evidence="7 10" id="KW-0472">Membrane</keyword>
<dbReference type="InterPro" id="IPR004268">
    <property type="entry name" value="MurJ"/>
</dbReference>
<feature type="transmembrane region" description="Helical" evidence="10">
    <location>
        <begin position="466"/>
        <end position="489"/>
    </location>
</feature>
<feature type="transmembrane region" description="Helical" evidence="10">
    <location>
        <begin position="125"/>
        <end position="149"/>
    </location>
</feature>
<evidence type="ECO:0000256" key="2">
    <source>
        <dbReference type="ARBA" id="ARBA00022475"/>
    </source>
</evidence>
<evidence type="ECO:0000313" key="12">
    <source>
        <dbReference type="Proteomes" id="UP000178449"/>
    </source>
</evidence>